<keyword evidence="1" id="KW-0175">Coiled coil</keyword>
<dbReference type="RefSeq" id="WP_048931337.1">
    <property type="nucleotide sequence ID" value="NZ_KQ235889.1"/>
</dbReference>
<accession>A0A0J9BCG7</accession>
<dbReference type="Proteomes" id="UP000037392">
    <property type="component" value="Unassembled WGS sequence"/>
</dbReference>
<feature type="coiled-coil region" evidence="1">
    <location>
        <begin position="1"/>
        <end position="42"/>
    </location>
</feature>
<comment type="caution">
    <text evidence="2">The sequence shown here is derived from an EMBL/GenBank/DDBJ whole genome shotgun (WGS) entry which is preliminary data.</text>
</comment>
<sequence>MAYVKTTVDNLNQQKREYEKAVKSLNNALEQIKKVNRSLGKDAMLEGVRTELTKLSASLETRTEVLLLMTKTLEQSSEKYAAAQKKAVAKSN</sequence>
<proteinExistence type="predicted"/>
<evidence type="ECO:0000313" key="2">
    <source>
        <dbReference type="EMBL" id="KMW10087.1"/>
    </source>
</evidence>
<gene>
    <name evidence="2" type="ORF">HMPREF9470_05600</name>
</gene>
<dbReference type="GeneID" id="93166653"/>
<dbReference type="PATRIC" id="fig|742734.4.peg.5998"/>
<organism evidence="2 3">
    <name type="scientific">[Clostridium] citroniae WAL-19142</name>
    <dbReference type="NCBI Taxonomy" id="742734"/>
    <lineage>
        <taxon>Bacteria</taxon>
        <taxon>Bacillati</taxon>
        <taxon>Bacillota</taxon>
        <taxon>Clostridia</taxon>
        <taxon>Lachnospirales</taxon>
        <taxon>Lachnospiraceae</taxon>
        <taxon>Enterocloster</taxon>
    </lineage>
</organism>
<dbReference type="OrthoDB" id="2005697at2"/>
<reference evidence="2 3" key="1">
    <citation type="submission" date="2011-04" db="EMBL/GenBank/DDBJ databases">
        <title>The Genome Sequence of Clostridium citroniae WAL-19142.</title>
        <authorList>
            <consortium name="The Broad Institute Genome Sequencing Platform"/>
            <person name="Earl A."/>
            <person name="Ward D."/>
            <person name="Feldgarden M."/>
            <person name="Gevers D."/>
            <person name="Warren Y.A."/>
            <person name="Tyrrell K.L."/>
            <person name="Citron D.M."/>
            <person name="Goldstein E.J."/>
            <person name="Daigneault M."/>
            <person name="Allen-Vercoe E."/>
            <person name="Young S.K."/>
            <person name="Zeng Q."/>
            <person name="Gargeya S."/>
            <person name="Fitzgerald M."/>
            <person name="Haas B."/>
            <person name="Abouelleil A."/>
            <person name="Alvarado L."/>
            <person name="Arachchi H.M."/>
            <person name="Berlin A."/>
            <person name="Brown A."/>
            <person name="Chapman S.B."/>
            <person name="Chen Z."/>
            <person name="Dunbar C."/>
            <person name="Freedman E."/>
            <person name="Gearin G."/>
            <person name="Gellesch M."/>
            <person name="Goldberg J."/>
            <person name="Griggs A."/>
            <person name="Gujja S."/>
            <person name="Heilman E.R."/>
            <person name="Heiman D."/>
            <person name="Howarth C."/>
            <person name="Larson L."/>
            <person name="Lui A."/>
            <person name="MacDonald P.J."/>
            <person name="Mehta T."/>
            <person name="Montmayeur A."/>
            <person name="Murphy C."/>
            <person name="Neiman D."/>
            <person name="Pearson M."/>
            <person name="Priest M."/>
            <person name="Roberts A."/>
            <person name="Saif S."/>
            <person name="Shea T."/>
            <person name="Shenoy N."/>
            <person name="Sisk P."/>
            <person name="Stolte C."/>
            <person name="Sykes S."/>
            <person name="White J."/>
            <person name="Yandava C."/>
            <person name="Wortman J."/>
            <person name="Nusbaum C."/>
            <person name="Birren B."/>
        </authorList>
    </citation>
    <scope>NUCLEOTIDE SEQUENCE [LARGE SCALE GENOMIC DNA]</scope>
    <source>
        <strain evidence="2 3">WAL-19142</strain>
    </source>
</reference>
<dbReference type="EMBL" id="ADLK01000061">
    <property type="protein sequence ID" value="KMW10087.1"/>
    <property type="molecule type" value="Genomic_DNA"/>
</dbReference>
<protein>
    <submittedName>
        <fullName evidence="2">Uncharacterized protein</fullName>
    </submittedName>
</protein>
<name>A0A0J9BCG7_9FIRM</name>
<dbReference type="AlphaFoldDB" id="A0A0J9BCG7"/>
<evidence type="ECO:0000313" key="3">
    <source>
        <dbReference type="Proteomes" id="UP000037392"/>
    </source>
</evidence>
<evidence type="ECO:0000256" key="1">
    <source>
        <dbReference type="SAM" id="Coils"/>
    </source>
</evidence>